<gene>
    <name evidence="1" type="ORF">A2113_01370</name>
</gene>
<name>A0A1G1W2T6_9BACT</name>
<organism evidence="1 2">
    <name type="scientific">Candidatus Woykebacteria bacterium GWA1_44_8</name>
    <dbReference type="NCBI Taxonomy" id="1802591"/>
    <lineage>
        <taxon>Bacteria</taxon>
        <taxon>Candidatus Woykeibacteriota</taxon>
    </lineage>
</organism>
<dbReference type="Gene3D" id="3.40.50.10320">
    <property type="entry name" value="LmbE-like"/>
    <property type="match status" value="1"/>
</dbReference>
<dbReference type="InterPro" id="IPR003737">
    <property type="entry name" value="GlcNAc_PI_deacetylase-related"/>
</dbReference>
<reference evidence="1 2" key="1">
    <citation type="journal article" date="2016" name="Nat. Commun.">
        <title>Thousands of microbial genomes shed light on interconnected biogeochemical processes in an aquifer system.</title>
        <authorList>
            <person name="Anantharaman K."/>
            <person name="Brown C.T."/>
            <person name="Hug L.A."/>
            <person name="Sharon I."/>
            <person name="Castelle C.J."/>
            <person name="Probst A.J."/>
            <person name="Thomas B.C."/>
            <person name="Singh A."/>
            <person name="Wilkins M.J."/>
            <person name="Karaoz U."/>
            <person name="Brodie E.L."/>
            <person name="Williams K.H."/>
            <person name="Hubbard S.S."/>
            <person name="Banfield J.F."/>
        </authorList>
    </citation>
    <scope>NUCLEOTIDE SEQUENCE [LARGE SCALE GENOMIC DNA]</scope>
</reference>
<dbReference type="STRING" id="1802591.A2113_01370"/>
<dbReference type="SUPFAM" id="SSF102588">
    <property type="entry name" value="LmbE-like"/>
    <property type="match status" value="1"/>
</dbReference>
<dbReference type="Proteomes" id="UP000176299">
    <property type="component" value="Unassembled WGS sequence"/>
</dbReference>
<dbReference type="InterPro" id="IPR024078">
    <property type="entry name" value="LmbE-like_dom_sf"/>
</dbReference>
<comment type="caution">
    <text evidence="1">The sequence shown here is derived from an EMBL/GenBank/DDBJ whole genome shotgun (WGS) entry which is preliminary data.</text>
</comment>
<accession>A0A1G1W2T6</accession>
<evidence type="ECO:0000313" key="1">
    <source>
        <dbReference type="EMBL" id="OGY21951.1"/>
    </source>
</evidence>
<evidence type="ECO:0000313" key="2">
    <source>
        <dbReference type="Proteomes" id="UP000176299"/>
    </source>
</evidence>
<evidence type="ECO:0008006" key="3">
    <source>
        <dbReference type="Google" id="ProtNLM"/>
    </source>
</evidence>
<dbReference type="Pfam" id="PF02585">
    <property type="entry name" value="PIG-L"/>
    <property type="match status" value="1"/>
</dbReference>
<protein>
    <recommendedName>
        <fullName evidence="3">GlcNAc-PI de-N-acetylase</fullName>
    </recommendedName>
</protein>
<dbReference type="EMBL" id="MHCN01000010">
    <property type="protein sequence ID" value="OGY21951.1"/>
    <property type="molecule type" value="Genomic_DNA"/>
</dbReference>
<sequence>MLNLTKKTLLIIAPHPDDEIIGCGGLISKIKSLGGKVYVLYLTVGTTSDFSKRGVSTEFERVEEIKKVSSFLKLDGWRIAFPGDLYHLQLDRLGQKQIIHEIERGEKISLELLKPDIVAFPCLGDYNQDHSAAARATFSACRPASEADKFVPDLILSYEAPMGFWSLETNSNPNFFVKLTARELGDKIKAVSLYKSQMRGTGYPRSREVLESLAAVRGSIIGTEFAEGFYCHKIKV</sequence>
<dbReference type="AlphaFoldDB" id="A0A1G1W2T6"/>
<proteinExistence type="predicted"/>